<protein>
    <recommendedName>
        <fullName evidence="1">KilA-N domain-containing protein</fullName>
    </recommendedName>
</protein>
<gene>
    <name evidence="2" type="ORF">B5F75_05470</name>
</gene>
<keyword evidence="3" id="KW-1185">Reference proteome</keyword>
<organism evidence="2 3">
    <name type="scientific">Candidatus Avelusimicrobium gallicola</name>
    <dbReference type="NCBI Taxonomy" id="2562704"/>
    <lineage>
        <taxon>Bacteria</taxon>
        <taxon>Pseudomonadati</taxon>
        <taxon>Elusimicrobiota</taxon>
        <taxon>Elusimicrobia</taxon>
        <taxon>Elusimicrobiales</taxon>
        <taxon>Elusimicrobiaceae</taxon>
        <taxon>Candidatus Avelusimicrobium</taxon>
    </lineage>
</organism>
<feature type="domain" description="KilA-N" evidence="1">
    <location>
        <begin position="9"/>
        <end position="146"/>
    </location>
</feature>
<dbReference type="InterPro" id="IPR018004">
    <property type="entry name" value="KilA/APSES_HTH"/>
</dbReference>
<dbReference type="Pfam" id="PF04383">
    <property type="entry name" value="KilA-N"/>
    <property type="match status" value="1"/>
</dbReference>
<dbReference type="SMART" id="SM01252">
    <property type="entry name" value="KilA-N"/>
    <property type="match status" value="1"/>
</dbReference>
<dbReference type="AlphaFoldDB" id="A0A1Y4DJY3"/>
<name>A0A1Y4DJY3_9BACT</name>
<dbReference type="Proteomes" id="UP000196368">
    <property type="component" value="Unassembled WGS sequence"/>
</dbReference>
<comment type="caution">
    <text evidence="2">The sequence shown here is derived from an EMBL/GenBank/DDBJ whole genome shotgun (WGS) entry which is preliminary data.</text>
</comment>
<sequence length="293" mass="34010">MTPKSTTRELTVQNITFRNISGEKGSEYICISDIAKKFTTNSQGIDVLIHSWLRNKNTIEFLGVWESINNINFNPHEFEGIKNESGVNRFNISVKQWVERTNAIGIYAKTGRYGSGTFAHYDIALEFASWLSPELKLYIIKEFQRLKYIEAERAKVEWQTGRFLAKVNYRLQTDAIKNHILPLINVPKWKEGFEYAKEADVVNMAMFGKTAADWRRENKNRKKTENIRDYASAIELAIISNLEHKNAELIKQGLSQFERLRLLTEQANEEKRILNKNLPEQGMFELPDQTKIS</sequence>
<accession>A0A1Y4DJY3</accession>
<evidence type="ECO:0000313" key="2">
    <source>
        <dbReference type="EMBL" id="OUO56640.1"/>
    </source>
</evidence>
<dbReference type="InterPro" id="IPR017880">
    <property type="entry name" value="KilA_N"/>
</dbReference>
<dbReference type="EMBL" id="NFJD01000003">
    <property type="protein sequence ID" value="OUO56640.1"/>
    <property type="molecule type" value="Genomic_DNA"/>
</dbReference>
<dbReference type="PROSITE" id="PS51301">
    <property type="entry name" value="KILA_N"/>
    <property type="match status" value="1"/>
</dbReference>
<evidence type="ECO:0000313" key="3">
    <source>
        <dbReference type="Proteomes" id="UP000196368"/>
    </source>
</evidence>
<dbReference type="OrthoDB" id="9810290at2"/>
<evidence type="ECO:0000259" key="1">
    <source>
        <dbReference type="PROSITE" id="PS51301"/>
    </source>
</evidence>
<proteinExistence type="predicted"/>
<reference evidence="3" key="1">
    <citation type="submission" date="2017-04" db="EMBL/GenBank/DDBJ databases">
        <title>Function of individual gut microbiota members based on whole genome sequencing of pure cultures obtained from chicken caecum.</title>
        <authorList>
            <person name="Medvecky M."/>
            <person name="Cejkova D."/>
            <person name="Polansky O."/>
            <person name="Karasova D."/>
            <person name="Kubasova T."/>
            <person name="Cizek A."/>
            <person name="Rychlik I."/>
        </authorList>
    </citation>
    <scope>NUCLEOTIDE SEQUENCE [LARGE SCALE GENOMIC DNA]</scope>
    <source>
        <strain evidence="3">An273</strain>
    </source>
</reference>
<dbReference type="RefSeq" id="WP_087288759.1">
    <property type="nucleotide sequence ID" value="NZ_NFJD01000003.1"/>
</dbReference>